<dbReference type="InterPro" id="IPR011990">
    <property type="entry name" value="TPR-like_helical_dom_sf"/>
</dbReference>
<keyword evidence="2" id="KW-1185">Reference proteome</keyword>
<evidence type="ECO:0000313" key="2">
    <source>
        <dbReference type="Proteomes" id="UP000504607"/>
    </source>
</evidence>
<feature type="compositionally biased region" description="Acidic residues" evidence="1">
    <location>
        <begin position="129"/>
        <end position="142"/>
    </location>
</feature>
<feature type="region of interest" description="Disordered" evidence="1">
    <location>
        <begin position="332"/>
        <end position="359"/>
    </location>
</feature>
<dbReference type="SUPFAM" id="SSF48452">
    <property type="entry name" value="TPR-like"/>
    <property type="match status" value="1"/>
</dbReference>
<protein>
    <submittedName>
        <fullName evidence="3">Uncharacterized protein LOC105044176</fullName>
    </submittedName>
</protein>
<reference evidence="3" key="1">
    <citation type="submission" date="2025-08" db="UniProtKB">
        <authorList>
            <consortium name="RefSeq"/>
        </authorList>
    </citation>
    <scope>IDENTIFICATION</scope>
</reference>
<organism evidence="2 3">
    <name type="scientific">Elaeis guineensis var. tenera</name>
    <name type="common">Oil palm</name>
    <dbReference type="NCBI Taxonomy" id="51953"/>
    <lineage>
        <taxon>Eukaryota</taxon>
        <taxon>Viridiplantae</taxon>
        <taxon>Streptophyta</taxon>
        <taxon>Embryophyta</taxon>
        <taxon>Tracheophyta</taxon>
        <taxon>Spermatophyta</taxon>
        <taxon>Magnoliopsida</taxon>
        <taxon>Liliopsida</taxon>
        <taxon>Arecaceae</taxon>
        <taxon>Arecoideae</taxon>
        <taxon>Cocoseae</taxon>
        <taxon>Elaeidinae</taxon>
        <taxon>Elaeis</taxon>
    </lineage>
</organism>
<proteinExistence type="predicted"/>
<evidence type="ECO:0000313" key="3">
    <source>
        <dbReference type="RefSeq" id="XP_010920290.1"/>
    </source>
</evidence>
<dbReference type="OrthoDB" id="1926212at2759"/>
<dbReference type="RefSeq" id="XP_010920290.1">
    <property type="nucleotide sequence ID" value="XM_010921988.3"/>
</dbReference>
<dbReference type="Proteomes" id="UP000504607">
    <property type="component" value="Chromosome 4"/>
</dbReference>
<dbReference type="AlphaFoldDB" id="A0A6I9RAP4"/>
<dbReference type="PANTHER" id="PTHR26312">
    <property type="entry name" value="TETRATRICOPEPTIDE REPEAT PROTEIN 5"/>
    <property type="match status" value="1"/>
</dbReference>
<dbReference type="PANTHER" id="PTHR26312:SF222">
    <property type="entry name" value="EXPRESSED PROTEIN"/>
    <property type="match status" value="1"/>
</dbReference>
<accession>A0A6I9RAP4</accession>
<name>A0A6I9RAP4_ELAGV</name>
<dbReference type="FunCoup" id="A0A6I9RAP4">
    <property type="interactions" value="1284"/>
</dbReference>
<feature type="compositionally biased region" description="Polar residues" evidence="1">
    <location>
        <begin position="103"/>
        <end position="125"/>
    </location>
</feature>
<dbReference type="InParanoid" id="A0A6I9RAP4"/>
<feature type="region of interest" description="Disordered" evidence="1">
    <location>
        <begin position="1"/>
        <end position="150"/>
    </location>
</feature>
<dbReference type="Gene3D" id="1.25.40.10">
    <property type="entry name" value="Tetratricopeptide repeat domain"/>
    <property type="match status" value="1"/>
</dbReference>
<gene>
    <name evidence="3" type="primary">LOC105044176</name>
</gene>
<feature type="compositionally biased region" description="Low complexity" evidence="1">
    <location>
        <begin position="1"/>
        <end position="27"/>
    </location>
</feature>
<dbReference type="GeneID" id="105044176"/>
<dbReference type="KEGG" id="egu:105044176"/>
<feature type="compositionally biased region" description="Basic and acidic residues" evidence="1">
    <location>
        <begin position="84"/>
        <end position="100"/>
    </location>
</feature>
<sequence length="359" mass="38776">MLLRSSSTPISGSLLSSSSSPFFSESPTNNGSHHHYHSSERSSSSSSSFPYDVAHHPNPSLRCRFPPLSGSSDRDPSSLGFRRAHSDGNLRYLLPDDSHHPQVKSSPSGRQTNPVLETIPSFSMHNSKEEEEEPQQDEEEEEGGGRLTRSVTIGDIITAESGFSGENKNVGLDENSLGNGKVGGNAVPPLYLARGLGIDRLGSGIMNAGGGSGGGKFVVRTGNGGEQFDMETYYKMMVDENPADALFLRNYAQFLYQTKGDPQRAEEYYSRAILADPSDGEILSQYAKLVWEQHHDQERASCYFEQAVQAAPHDSHVLAAYAGFLWEKEDNGVESGEGGRSQDDVGASVNHGALASATT</sequence>
<evidence type="ECO:0000256" key="1">
    <source>
        <dbReference type="SAM" id="MobiDB-lite"/>
    </source>
</evidence>